<keyword evidence="3 14" id="KW-0489">Methyltransferase</keyword>
<dbReference type="EMBL" id="LAVV01008324">
    <property type="protein sequence ID" value="KNZ53110.1"/>
    <property type="molecule type" value="Genomic_DNA"/>
</dbReference>
<keyword evidence="7" id="KW-0507">mRNA processing</keyword>
<reference evidence="14 15" key="1">
    <citation type="submission" date="2015-08" db="EMBL/GenBank/DDBJ databases">
        <title>Next Generation Sequencing and Analysis of the Genome of Puccinia sorghi L Schw, the Causal Agent of Maize Common Rust.</title>
        <authorList>
            <person name="Rochi L."/>
            <person name="Burguener G."/>
            <person name="Darino M."/>
            <person name="Turjanski A."/>
            <person name="Kreff E."/>
            <person name="Dieguez M.J."/>
            <person name="Sacco F."/>
        </authorList>
    </citation>
    <scope>NUCLEOTIDE SEQUENCE [LARGE SCALE GENOMIC DNA]</scope>
    <source>
        <strain evidence="14 15">RO10H11247</strain>
    </source>
</reference>
<dbReference type="GO" id="GO:0003723">
    <property type="term" value="F:RNA binding"/>
    <property type="evidence" value="ECO:0007669"/>
    <property type="project" value="UniProtKB-KW"/>
</dbReference>
<keyword evidence="15" id="KW-1185">Reference proteome</keyword>
<dbReference type="VEuPathDB" id="FungiDB:VP01_333g6"/>
<evidence type="ECO:0000256" key="3">
    <source>
        <dbReference type="ARBA" id="ARBA00022603"/>
    </source>
</evidence>
<dbReference type="Gene3D" id="3.40.50.150">
    <property type="entry name" value="Vaccinia Virus protein VP39"/>
    <property type="match status" value="1"/>
</dbReference>
<evidence type="ECO:0000313" key="14">
    <source>
        <dbReference type="EMBL" id="KNZ53110.1"/>
    </source>
</evidence>
<evidence type="ECO:0000256" key="2">
    <source>
        <dbReference type="ARBA" id="ARBA00011926"/>
    </source>
</evidence>
<feature type="compositionally biased region" description="Polar residues" evidence="12">
    <location>
        <begin position="106"/>
        <end position="130"/>
    </location>
</feature>
<evidence type="ECO:0000256" key="1">
    <source>
        <dbReference type="ARBA" id="ARBA00003378"/>
    </source>
</evidence>
<dbReference type="InterPro" id="IPR039753">
    <property type="entry name" value="RG7MT1"/>
</dbReference>
<evidence type="ECO:0000256" key="8">
    <source>
        <dbReference type="ARBA" id="ARBA00032772"/>
    </source>
</evidence>
<protein>
    <recommendedName>
        <fullName evidence="11">mRNA cap guanine-N(7) methyltransferase</fullName>
        <ecNumber evidence="2">2.1.1.56</ecNumber>
    </recommendedName>
    <alternativeName>
        <fullName evidence="8">mRNA (guanine-N(7))-methyltransferase</fullName>
    </alternativeName>
    <alternativeName>
        <fullName evidence="9">mRNA cap methyltransferase</fullName>
    </alternativeName>
</protein>
<evidence type="ECO:0000256" key="12">
    <source>
        <dbReference type="SAM" id="MobiDB-lite"/>
    </source>
</evidence>
<comment type="function">
    <text evidence="1">Responsible for methylating the 5'-cap structure of mRNAs.</text>
</comment>
<feature type="compositionally biased region" description="Low complexity" evidence="12">
    <location>
        <begin position="228"/>
        <end position="239"/>
    </location>
</feature>
<keyword evidence="7" id="KW-0506">mRNA capping</keyword>
<dbReference type="OrthoDB" id="10248867at2759"/>
<evidence type="ECO:0000313" key="15">
    <source>
        <dbReference type="Proteomes" id="UP000037035"/>
    </source>
</evidence>
<name>A0A0L6UZ04_9BASI</name>
<evidence type="ECO:0000256" key="6">
    <source>
        <dbReference type="ARBA" id="ARBA00022884"/>
    </source>
</evidence>
<accession>A0A0L6UZ04</accession>
<dbReference type="GO" id="GO:0004482">
    <property type="term" value="F:mRNA 5'-cap (guanine-N7-)-methyltransferase activity"/>
    <property type="evidence" value="ECO:0007669"/>
    <property type="project" value="UniProtKB-EC"/>
</dbReference>
<feature type="domain" description="MRNA cap 0 methyltransferase" evidence="13">
    <location>
        <begin position="189"/>
        <end position="495"/>
    </location>
</feature>
<feature type="region of interest" description="Disordered" evidence="12">
    <location>
        <begin position="37"/>
        <end position="165"/>
    </location>
</feature>
<dbReference type="STRING" id="27349.A0A0L6UZ04"/>
<dbReference type="SUPFAM" id="SSF53335">
    <property type="entry name" value="S-adenosyl-L-methionine-dependent methyltransferases"/>
    <property type="match status" value="1"/>
</dbReference>
<dbReference type="Pfam" id="PF03291">
    <property type="entry name" value="mRNA_G-N7_MeTrfase"/>
    <property type="match status" value="2"/>
</dbReference>
<evidence type="ECO:0000256" key="9">
    <source>
        <dbReference type="ARBA" id="ARBA00033387"/>
    </source>
</evidence>
<dbReference type="GO" id="GO:0005634">
    <property type="term" value="C:nucleus"/>
    <property type="evidence" value="ECO:0007669"/>
    <property type="project" value="TreeGrafter"/>
</dbReference>
<comment type="caution">
    <text evidence="14">The sequence shown here is derived from an EMBL/GenBank/DDBJ whole genome shotgun (WGS) entry which is preliminary data.</text>
</comment>
<comment type="catalytic activity">
    <reaction evidence="10">
        <text>a 5'-end (5'-triphosphoguanosine)-ribonucleoside in mRNA + S-adenosyl-L-methionine = a 5'-end (N(7)-methyl 5'-triphosphoguanosine)-ribonucleoside in mRNA + S-adenosyl-L-homocysteine</text>
        <dbReference type="Rhea" id="RHEA:67008"/>
        <dbReference type="Rhea" id="RHEA-COMP:17166"/>
        <dbReference type="Rhea" id="RHEA-COMP:17167"/>
        <dbReference type="ChEBI" id="CHEBI:57856"/>
        <dbReference type="ChEBI" id="CHEBI:59789"/>
        <dbReference type="ChEBI" id="CHEBI:156461"/>
        <dbReference type="ChEBI" id="CHEBI:167617"/>
        <dbReference type="EC" id="2.1.1.56"/>
    </reaction>
</comment>
<evidence type="ECO:0000256" key="11">
    <source>
        <dbReference type="ARBA" id="ARBA00049739"/>
    </source>
</evidence>
<keyword evidence="4 14" id="KW-0808">Transferase</keyword>
<organism evidence="14 15">
    <name type="scientific">Puccinia sorghi</name>
    <dbReference type="NCBI Taxonomy" id="27349"/>
    <lineage>
        <taxon>Eukaryota</taxon>
        <taxon>Fungi</taxon>
        <taxon>Dikarya</taxon>
        <taxon>Basidiomycota</taxon>
        <taxon>Pucciniomycotina</taxon>
        <taxon>Pucciniomycetes</taxon>
        <taxon>Pucciniales</taxon>
        <taxon>Pucciniaceae</taxon>
        <taxon>Puccinia</taxon>
    </lineage>
</organism>
<evidence type="ECO:0000256" key="4">
    <source>
        <dbReference type="ARBA" id="ARBA00022679"/>
    </source>
</evidence>
<dbReference type="PROSITE" id="PS51562">
    <property type="entry name" value="RNA_CAP0_MT"/>
    <property type="match status" value="1"/>
</dbReference>
<dbReference type="PANTHER" id="PTHR12189:SF2">
    <property type="entry name" value="MRNA CAP GUANINE-N7 METHYLTRANSFERASE"/>
    <property type="match status" value="1"/>
</dbReference>
<keyword evidence="6" id="KW-0694">RNA-binding</keyword>
<dbReference type="EC" id="2.1.1.56" evidence="2"/>
<sequence>MDRIAYHPIRVCQHASLFLPLSEQELKIYQTESVNTLRQYPPTDRSLRLNGTHPSDLPHSNTAANHQLPPPCHPASDTGSPPVGYSTPSPLPIPLGSLPAEHRPNLPSNKRPLQTTQDHPQDPNSFQLNMTHPPAMGRQGPNDYANKRSRHDPSPRHVASSDTQNSISEEVAQHYNMRPNLTKGARTESPIFSLRKFNNWIKSVTIGKFASVESSFMAPLLSTHHQRQPQPNHHSNPNPKSITGGTKILELGCGKGGDLAKWQNAGVRELYGFGLVLSALFFTHHLTYALPLHSDIARISIEQAQARYQQSCSQRFYAKFIALDCFSVSHLDILPIDSVLSPEELREPFQAVSLQFCMHYAFESEAKARTMMENVSKYLVTGGVMIGTIPDPDLLLNEWERCSHESNEDQPSFGNSVYQIRFPYPLTSREQLDQVYGHRYSFYLQDAVEDVPEYFVLWEPFVRCSMASNWCIRKDSTRYFSKRRPTPRTRICCLE</sequence>
<feature type="region of interest" description="Disordered" evidence="12">
    <location>
        <begin position="222"/>
        <end position="246"/>
    </location>
</feature>
<dbReference type="AlphaFoldDB" id="A0A0L6UZ04"/>
<dbReference type="InterPro" id="IPR029063">
    <property type="entry name" value="SAM-dependent_MTases_sf"/>
</dbReference>
<gene>
    <name evidence="14" type="ORF">VP01_333g6</name>
</gene>
<evidence type="ECO:0000256" key="5">
    <source>
        <dbReference type="ARBA" id="ARBA00022691"/>
    </source>
</evidence>
<dbReference type="Proteomes" id="UP000037035">
    <property type="component" value="Unassembled WGS sequence"/>
</dbReference>
<keyword evidence="5" id="KW-0949">S-adenosyl-L-methionine</keyword>
<proteinExistence type="predicted"/>
<evidence type="ECO:0000256" key="7">
    <source>
        <dbReference type="ARBA" id="ARBA00023042"/>
    </source>
</evidence>
<evidence type="ECO:0000256" key="10">
    <source>
        <dbReference type="ARBA" id="ARBA00044712"/>
    </source>
</evidence>
<evidence type="ECO:0000259" key="13">
    <source>
        <dbReference type="PROSITE" id="PS51562"/>
    </source>
</evidence>
<dbReference type="InterPro" id="IPR004971">
    <property type="entry name" value="mRNA_G-N7_MeTrfase_dom"/>
</dbReference>
<dbReference type="PANTHER" id="PTHR12189">
    <property type="entry name" value="MRNA GUANINE-7- METHYLTRANSFERASE"/>
    <property type="match status" value="1"/>
</dbReference>